<protein>
    <submittedName>
        <fullName evidence="2">Putative porin</fullName>
    </submittedName>
</protein>
<evidence type="ECO:0000313" key="3">
    <source>
        <dbReference type="Proteomes" id="UP000598633"/>
    </source>
</evidence>
<proteinExistence type="predicted"/>
<dbReference type="EMBL" id="JACXWA010000055">
    <property type="protein sequence ID" value="MBD3870324.1"/>
    <property type="molecule type" value="Genomic_DNA"/>
</dbReference>
<reference evidence="2 3" key="1">
    <citation type="submission" date="2020-08" db="EMBL/GenBank/DDBJ databases">
        <title>Acidobacteriota in marine sediments use diverse sulfur dissimilation pathways.</title>
        <authorList>
            <person name="Wasmund K."/>
        </authorList>
    </citation>
    <scope>NUCLEOTIDE SEQUENCE [LARGE SCALE GENOMIC DNA]</scope>
    <source>
        <strain evidence="2">MAG AM3-A</strain>
    </source>
</reference>
<dbReference type="Pfam" id="PF16930">
    <property type="entry name" value="Porin_5"/>
    <property type="match status" value="1"/>
</dbReference>
<feature type="compositionally biased region" description="Pro residues" evidence="1">
    <location>
        <begin position="65"/>
        <end position="78"/>
    </location>
</feature>
<dbReference type="Proteomes" id="UP000598633">
    <property type="component" value="Unassembled WGS sequence"/>
</dbReference>
<organism evidence="2 3">
    <name type="scientific">Candidatus Sulfomarinibacter kjeldsenii</name>
    <dbReference type="NCBI Taxonomy" id="2885994"/>
    <lineage>
        <taxon>Bacteria</taxon>
        <taxon>Pseudomonadati</taxon>
        <taxon>Acidobacteriota</taxon>
        <taxon>Thermoanaerobaculia</taxon>
        <taxon>Thermoanaerobaculales</taxon>
        <taxon>Candidatus Sulfomarinibacteraceae</taxon>
        <taxon>Candidatus Sulfomarinibacter</taxon>
    </lineage>
</organism>
<dbReference type="AlphaFoldDB" id="A0A8J6Y695"/>
<comment type="caution">
    <text evidence="2">The sequence shown here is derived from an EMBL/GenBank/DDBJ whole genome shotgun (WGS) entry which is preliminary data.</text>
</comment>
<sequence length="435" mass="49770">MKRRMVEISVIVMLLMAVVGVNAEEPELDPLLELLVEQGVITREQALAVQAEYDRRRAAGQPSIVVPPQPDPAKPAVPPQMVEAPPSEETKDERWYDRIDFKGDLRLRGEFFWVDGISSNDRRERFRARIRPGIYTDITDWMEVGLQVRSGDPLDPVSDNSSFDGGFSLIPISISEGYAAFHPNDWLDLTLGKFDANKKWVVTDMQWDDDVTVEGAMEELSFGPLKVDLYQYVLEEDKKTSDSYLLGGQVYGKFGSDSVGTFTVGTGFDQWVRPQMVADLTLSGKLHGNRVTNLLDDEEQLISDFEIANAFVTWSWKKSERWPVKFSVFGYLNTGAQGLGKEYDTGYFVRLQVGDYKKKGQMMFRASRYYSEPDALFYVFAQSDTTMASDVDGYRFDFRLGYVKKSYFNITWYHTKTVYSLFQNMDRLQVDYIIV</sequence>
<gene>
    <name evidence="2" type="ORF">IFJ97_03060</name>
</gene>
<feature type="non-terminal residue" evidence="2">
    <location>
        <position position="435"/>
    </location>
</feature>
<name>A0A8J6Y695_9BACT</name>
<dbReference type="InterPro" id="IPR032638">
    <property type="entry name" value="Porin_5"/>
</dbReference>
<feature type="region of interest" description="Disordered" evidence="1">
    <location>
        <begin position="60"/>
        <end position="89"/>
    </location>
</feature>
<accession>A0A8J6Y695</accession>
<evidence type="ECO:0000256" key="1">
    <source>
        <dbReference type="SAM" id="MobiDB-lite"/>
    </source>
</evidence>
<evidence type="ECO:0000313" key="2">
    <source>
        <dbReference type="EMBL" id="MBD3870324.1"/>
    </source>
</evidence>